<dbReference type="InterPro" id="IPR001599">
    <property type="entry name" value="Macroglobln_a2"/>
</dbReference>
<dbReference type="Gene3D" id="2.60.40.1930">
    <property type="match status" value="1"/>
</dbReference>
<dbReference type="SUPFAM" id="SSF48239">
    <property type="entry name" value="Terpenoid cyclases/Protein prenyltransferases"/>
    <property type="match status" value="1"/>
</dbReference>
<accession>A0A6G5QMQ0</accession>
<evidence type="ECO:0000259" key="4">
    <source>
        <dbReference type="SMART" id="SM01360"/>
    </source>
</evidence>
<evidence type="ECO:0000256" key="2">
    <source>
        <dbReference type="SAM" id="SignalP"/>
    </source>
</evidence>
<gene>
    <name evidence="5" type="ORF">CRECT_1231</name>
</gene>
<dbReference type="CDD" id="cd02891">
    <property type="entry name" value="A2M_like"/>
    <property type="match status" value="1"/>
</dbReference>
<dbReference type="InterPro" id="IPR011625">
    <property type="entry name" value="A2M_N_BRD"/>
</dbReference>
<reference evidence="5 6" key="1">
    <citation type="submission" date="2016-07" db="EMBL/GenBank/DDBJ databases">
        <title>Comparative genomics of the Campylobacter concisus group.</title>
        <authorList>
            <person name="Miller W.G."/>
            <person name="Yee E."/>
            <person name="Chapman M.H."/>
            <person name="Huynh S."/>
            <person name="Bono J.L."/>
            <person name="On S.L.W."/>
            <person name="StLeger J."/>
            <person name="Foster G."/>
            <person name="Parker C.T."/>
        </authorList>
    </citation>
    <scope>NUCLEOTIDE SEQUENCE [LARGE SCALE GENOMIC DNA]</scope>
    <source>
        <strain evidence="5 6">ATCC 33238</strain>
    </source>
</reference>
<dbReference type="Pfam" id="PF17973">
    <property type="entry name" value="bMG10"/>
    <property type="match status" value="1"/>
</dbReference>
<dbReference type="Pfam" id="PF17972">
    <property type="entry name" value="bMG5"/>
    <property type="match status" value="1"/>
</dbReference>
<feature type="domain" description="Alpha-2-macroglobulin bait region" evidence="3">
    <location>
        <begin position="876"/>
        <end position="1013"/>
    </location>
</feature>
<sequence length="1721" mass="192874">MRFKLIGLSLSCLLVSNLSAFTLDGSIKALEDGSISFGVKYAQSEQSLIGKVTHKKIIECEPGITGAFEYGSNHILFYPKKPLAKGVSYSCKKGESKVKFYSEDFMLSNMIEYSKDTFLAVFNDEVSEDEFATNFKIYDKQNLAKQNIKYKIVAKTPKSFQIKLLESGENLVFAISKKLKNSSGVNLADDFEVVQKVSSPDENFVDRPKAKTMFLNEVEGASLDNGKLAARLYLKDWIDSDNIKKFIKIKGVNSFEVSDIEYTSHRSEDGEYYYYYIDITSNDFKPQTTYEITFYKGFGDSYSMLRENSIFNVAFGDLKPFLEFTDSGTYMSSLGEIGVKSVNTNTAKVVVEKLKEQNLRYFLNFTETPLDNYVEEVASKNYEIGGAQNETQKSKIKLDFAEGGDGIYLVTIYYDKDKSVKKAVYLTDIGLSMKVSKDEIFLFANRLSKNEVVANADVKIYSVKNNLIASGITNDEGVFKFNKKDIGKDVASAVLTLGKEQSFIALSQNKRLNEESNLDVKDRSEIYNAYLHFASNIIRPQENIKGEIIIKNALFKSLSNMPVKLKIRDPQNKVILNKSVNTTELGVINFDEPVNSGLTGSFKFEVIFANKIIDSYSFSVESFTPQRIKNEVKLDKQIYALDDLIDVKLQSNYLFGAAAANLNGDVALNLYQQDYKNDKFKEYKFSNGEYAANGLDQFIKPVTLDGEGKGETAFKLQSRAKIASVLKGAAVFTINDDGKNVSASKDFSVYPFDAMVGVRANDTYIDANSKLTLNFVSIDPFKGEELKDRQKAIEIKKAIWDYNYDRNGYLKWNKRYEKVFSDTLSGSEFVYDFKQSGDYVVVVSDILSGHSANLDIYVSGWDYGGTLQPTKELAKAKIKLNQKVYKKGDSLNVDVSSVLKSGIGIVTVESENVKKYKVVNIENNVANAKFDLDFDFEGLYVTASIMRVADSDVLPFRTYDKVYAKADKSYRATNVSIEAPKVVKSNSKFKASVKTEPNAEVTLFAVDEGVLQVTNQKLKSPLDFFDKILNDGVLDYDIYANLSGFKKDGKVLNFGGDAAAALMEMRMAKFASPVDKKNVKTYIKMQTAKAGADGVANFDVEVPSDFNSEINLAALSVIGDKLGFSVNAVKVKDDIILKPTQTAYLIQGDKVNYTLRVINTTKEPKTVALNIDTNLNAQLAVDSIELKPEENAKLNFTIDANATGKAYINFTANDGKNSYSYSQKLDVIHAYPLSTYAKNFQATEQKTFKLDEEFKRIRIDASSSIKGVLSANSDKLVNYPYGCSEQRSSKLFELNFLVLGGDDSKEAKAKEADRRRFVEAGMQDVVKMQKTDGSIGYWNQLGYTNNFASIYAIDMLFTLEKSGFALDSYVKNKAIDWLKAFGSNDNFQSLYAAYVLSTQKKLDRSKLNALYDQKRYQGSALEGYLMAAILKNEGLNKESEKVLKELNKSAYNRENELADNFGSEIRNKAFMLLLHANHFEKNAFSDELADYLIARVDKLHSTQERAFTLRALRAYIKDVSSENKFKLIADGHDLNFDGRGAINIAPKKPEITIVPQNGAAVYLGVSASGYKKLDVNHKFDKKGLDIYRTFVGKDGKEIDINALKVNDIIYSKLSLRTNEFIRNGVINETISPCFEVINENIVPNARTQATKNSITLEHQNIEDDRVLSFYSLGASKDAHVLYTPLRVVMSGKCMLPAVITENMYDESMSDYDLSQHEFIVK</sequence>
<dbReference type="InterPro" id="IPR041203">
    <property type="entry name" value="Bact_A2M_MG5"/>
</dbReference>
<dbReference type="InterPro" id="IPR041246">
    <property type="entry name" value="Bact_MG10"/>
</dbReference>
<organism evidence="5 6">
    <name type="scientific">Campylobacter rectus</name>
    <name type="common">Wolinella recta</name>
    <dbReference type="NCBI Taxonomy" id="203"/>
    <lineage>
        <taxon>Bacteria</taxon>
        <taxon>Pseudomonadati</taxon>
        <taxon>Campylobacterota</taxon>
        <taxon>Epsilonproteobacteria</taxon>
        <taxon>Campylobacterales</taxon>
        <taxon>Campylobacteraceae</taxon>
        <taxon>Campylobacter</taxon>
    </lineage>
</organism>
<dbReference type="Proteomes" id="UP000502377">
    <property type="component" value="Chromosome"/>
</dbReference>
<protein>
    <submittedName>
        <fullName evidence="5">Alpha-2-macroglobulin domain-containing protein</fullName>
    </submittedName>
</protein>
<feature type="chain" id="PRO_5026227594" evidence="2">
    <location>
        <begin position="21"/>
        <end position="1721"/>
    </location>
</feature>
<dbReference type="InterPro" id="IPR008930">
    <property type="entry name" value="Terpenoid_cyclase/PrenylTrfase"/>
</dbReference>
<dbReference type="Gene3D" id="1.50.10.20">
    <property type="match status" value="1"/>
</dbReference>
<dbReference type="KEGG" id="crx:CRECT_1231"/>
<dbReference type="PANTHER" id="PTHR40094">
    <property type="entry name" value="ALPHA-2-MACROGLOBULIN HOMOLOG"/>
    <property type="match status" value="1"/>
</dbReference>
<keyword evidence="1 2" id="KW-0732">Signal</keyword>
<evidence type="ECO:0000313" key="6">
    <source>
        <dbReference type="Proteomes" id="UP000502377"/>
    </source>
</evidence>
<dbReference type="SMART" id="SM01360">
    <property type="entry name" value="A2M"/>
    <property type="match status" value="1"/>
</dbReference>
<evidence type="ECO:0000259" key="3">
    <source>
        <dbReference type="SMART" id="SM01359"/>
    </source>
</evidence>
<dbReference type="Pfam" id="PF11974">
    <property type="entry name" value="bMG3"/>
    <property type="match status" value="1"/>
</dbReference>
<proteinExistence type="predicted"/>
<name>A0A6G5QMQ0_CAMRE</name>
<dbReference type="InterPro" id="IPR021868">
    <property type="entry name" value="Alpha_2_Macroglob_MG3"/>
</dbReference>
<feature type="domain" description="Alpha-2-macroglobulin" evidence="4">
    <location>
        <begin position="1081"/>
        <end position="1171"/>
    </location>
</feature>
<dbReference type="SMART" id="SM01359">
    <property type="entry name" value="A2M_N_2"/>
    <property type="match status" value="1"/>
</dbReference>
<dbReference type="GO" id="GO:0004866">
    <property type="term" value="F:endopeptidase inhibitor activity"/>
    <property type="evidence" value="ECO:0007669"/>
    <property type="project" value="InterPro"/>
</dbReference>
<dbReference type="PANTHER" id="PTHR40094:SF1">
    <property type="entry name" value="UBIQUITIN DOMAIN-CONTAINING PROTEIN"/>
    <property type="match status" value="1"/>
</dbReference>
<feature type="signal peptide" evidence="2">
    <location>
        <begin position="1"/>
        <end position="20"/>
    </location>
</feature>
<dbReference type="EMBL" id="CP012543">
    <property type="protein sequence ID" value="QCD46889.1"/>
    <property type="molecule type" value="Genomic_DNA"/>
</dbReference>
<evidence type="ECO:0000256" key="1">
    <source>
        <dbReference type="ARBA" id="ARBA00022729"/>
    </source>
</evidence>
<dbReference type="RefSeq" id="WP_002944795.1">
    <property type="nucleotide sequence ID" value="NZ_CP012543.1"/>
</dbReference>
<evidence type="ECO:0000313" key="5">
    <source>
        <dbReference type="EMBL" id="QCD46889.1"/>
    </source>
</evidence>
<dbReference type="InterPro" id="IPR051802">
    <property type="entry name" value="YfhM-like"/>
</dbReference>
<dbReference type="Pfam" id="PF07703">
    <property type="entry name" value="A2M_BRD"/>
    <property type="match status" value="1"/>
</dbReference>